<proteinExistence type="inferred from homology"/>
<gene>
    <name evidence="9" type="ORF">OLW01_14610</name>
</gene>
<reference evidence="9" key="1">
    <citation type="submission" date="2022-10" db="EMBL/GenBank/DDBJ databases">
        <title>Catenovulum adriacola sp. nov. isolated in the Harbour of Susak.</title>
        <authorList>
            <person name="Schoch T."/>
            <person name="Reich S.J."/>
            <person name="Stoeferle S."/>
            <person name="Flaiz M."/>
            <person name="Kazda M."/>
            <person name="Riedel C.U."/>
            <person name="Duerre P."/>
        </authorList>
    </citation>
    <scope>NUCLEOTIDE SEQUENCE</scope>
    <source>
        <strain evidence="9">TS8</strain>
        <plasmid evidence="9">pCadTS8_1</plasmid>
    </source>
</reference>
<geneLocation type="plasmid" evidence="9 10">
    <name>pCadTS8_1</name>
</geneLocation>
<evidence type="ECO:0000256" key="7">
    <source>
        <dbReference type="SAM" id="Phobius"/>
    </source>
</evidence>
<feature type="transmembrane region" description="Helical" evidence="7">
    <location>
        <begin position="98"/>
        <end position="121"/>
    </location>
</feature>
<dbReference type="RefSeq" id="WP_268076669.1">
    <property type="nucleotide sequence ID" value="NZ_CP109966.1"/>
</dbReference>
<evidence type="ECO:0000259" key="8">
    <source>
        <dbReference type="PROSITE" id="PS50850"/>
    </source>
</evidence>
<feature type="domain" description="Major facilitator superfamily (MFS) profile" evidence="8">
    <location>
        <begin position="9"/>
        <end position="393"/>
    </location>
</feature>
<keyword evidence="5 7" id="KW-1133">Transmembrane helix</keyword>
<evidence type="ECO:0000313" key="9">
    <source>
        <dbReference type="EMBL" id="WAJ71950.1"/>
    </source>
</evidence>
<keyword evidence="6 7" id="KW-0472">Membrane</keyword>
<evidence type="ECO:0000313" key="10">
    <source>
        <dbReference type="Proteomes" id="UP001163726"/>
    </source>
</evidence>
<comment type="subcellular location">
    <subcellularLocation>
        <location evidence="1">Endomembrane system</location>
        <topology evidence="1">Multi-pass membrane protein</topology>
    </subcellularLocation>
</comment>
<accession>A0ABY7ATV3</accession>
<feature type="transmembrane region" description="Helical" evidence="7">
    <location>
        <begin position="165"/>
        <end position="188"/>
    </location>
</feature>
<evidence type="ECO:0000256" key="6">
    <source>
        <dbReference type="ARBA" id="ARBA00023136"/>
    </source>
</evidence>
<comment type="similarity">
    <text evidence="2">Belongs to the major facilitator superfamily.</text>
</comment>
<feature type="transmembrane region" description="Helical" evidence="7">
    <location>
        <begin position="12"/>
        <end position="35"/>
    </location>
</feature>
<feature type="transmembrane region" description="Helical" evidence="7">
    <location>
        <begin position="141"/>
        <end position="159"/>
    </location>
</feature>
<evidence type="ECO:0000256" key="5">
    <source>
        <dbReference type="ARBA" id="ARBA00022989"/>
    </source>
</evidence>
<feature type="transmembrane region" description="Helical" evidence="7">
    <location>
        <begin position="74"/>
        <end position="92"/>
    </location>
</feature>
<dbReference type="InterPro" id="IPR005829">
    <property type="entry name" value="Sugar_transporter_CS"/>
</dbReference>
<keyword evidence="10" id="KW-1185">Reference proteome</keyword>
<dbReference type="PROSITE" id="PS00216">
    <property type="entry name" value="SUGAR_TRANSPORT_1"/>
    <property type="match status" value="1"/>
</dbReference>
<dbReference type="EMBL" id="CP109966">
    <property type="protein sequence ID" value="WAJ71950.1"/>
    <property type="molecule type" value="Genomic_DNA"/>
</dbReference>
<dbReference type="Pfam" id="PF07690">
    <property type="entry name" value="MFS_1"/>
    <property type="match status" value="1"/>
</dbReference>
<evidence type="ECO:0000256" key="2">
    <source>
        <dbReference type="ARBA" id="ARBA00008335"/>
    </source>
</evidence>
<evidence type="ECO:0000256" key="3">
    <source>
        <dbReference type="ARBA" id="ARBA00022448"/>
    </source>
</evidence>
<name>A0ABY7ATV3_9ALTE</name>
<feature type="transmembrane region" description="Helical" evidence="7">
    <location>
        <begin position="332"/>
        <end position="356"/>
    </location>
</feature>
<evidence type="ECO:0000256" key="4">
    <source>
        <dbReference type="ARBA" id="ARBA00022692"/>
    </source>
</evidence>
<feature type="transmembrane region" description="Helical" evidence="7">
    <location>
        <begin position="243"/>
        <end position="260"/>
    </location>
</feature>
<feature type="transmembrane region" description="Helical" evidence="7">
    <location>
        <begin position="47"/>
        <end position="67"/>
    </location>
</feature>
<protein>
    <submittedName>
        <fullName evidence="9">MFS transporter</fullName>
    </submittedName>
</protein>
<dbReference type="PANTHER" id="PTHR23514">
    <property type="entry name" value="BYPASS OF STOP CODON PROTEIN 6"/>
    <property type="match status" value="1"/>
</dbReference>
<dbReference type="InterPro" id="IPR051788">
    <property type="entry name" value="MFS_Transporter"/>
</dbReference>
<evidence type="ECO:0000256" key="1">
    <source>
        <dbReference type="ARBA" id="ARBA00004127"/>
    </source>
</evidence>
<dbReference type="InterPro" id="IPR036259">
    <property type="entry name" value="MFS_trans_sf"/>
</dbReference>
<organism evidence="9 10">
    <name type="scientific">Catenovulum adriaticum</name>
    <dbReference type="NCBI Taxonomy" id="2984846"/>
    <lineage>
        <taxon>Bacteria</taxon>
        <taxon>Pseudomonadati</taxon>
        <taxon>Pseudomonadota</taxon>
        <taxon>Gammaproteobacteria</taxon>
        <taxon>Alteromonadales</taxon>
        <taxon>Alteromonadaceae</taxon>
        <taxon>Catenovulum</taxon>
    </lineage>
</organism>
<dbReference type="PANTHER" id="PTHR23514:SF3">
    <property type="entry name" value="BYPASS OF STOP CODON PROTEIN 6"/>
    <property type="match status" value="1"/>
</dbReference>
<dbReference type="InterPro" id="IPR020846">
    <property type="entry name" value="MFS_dom"/>
</dbReference>
<dbReference type="SUPFAM" id="SSF103473">
    <property type="entry name" value="MFS general substrate transporter"/>
    <property type="match status" value="1"/>
</dbReference>
<feature type="transmembrane region" description="Helical" evidence="7">
    <location>
        <begin position="209"/>
        <end position="231"/>
    </location>
</feature>
<keyword evidence="3" id="KW-0813">Transport</keyword>
<dbReference type="Proteomes" id="UP001163726">
    <property type="component" value="Plasmid pCadTS8_1"/>
</dbReference>
<dbReference type="InterPro" id="IPR011701">
    <property type="entry name" value="MFS"/>
</dbReference>
<keyword evidence="4 7" id="KW-0812">Transmembrane</keyword>
<dbReference type="Gene3D" id="1.20.1250.20">
    <property type="entry name" value="MFS general substrate transporter like domains"/>
    <property type="match status" value="2"/>
</dbReference>
<sequence length="408" mass="43882">MQPNNIKTIKWLTYLMFMMFAMTTDAVGVIIPEIIQEFNLSLTAAGAFHYGPMAAIAIGGIGLGFLADKIGRKKTIIIGLALFSLACGLFAVGNTFSFFLFLLILSGLAIGIFKTGALALIGDISKTSHEHTITMNLAEGFFGVGAIIGPFIVTSLLLAGINWKFLYIIAGGVCIVLCVIAALVAYPVHQHKSTEKVNLSRTFAMLKSPYALGFSVLIALYVAAEAAIYVWMPTLLKDYTGSYAWAATWSLSIFFALRASGRFLAVWFLRLVCWKVAMVVFSAAIAICYLASIWFGLNVAVFLLPLSGLFMAMIYPTLNSKGISCFPKHEHGAIAGVLLFSTAAAASFGPLIMGLYSDLMGGDAKHGFVLAAGFAFLLCAGCIYNWIFDPTDKHIKEVEQAESSLDAA</sequence>
<feature type="transmembrane region" description="Helical" evidence="7">
    <location>
        <begin position="301"/>
        <end position="320"/>
    </location>
</feature>
<feature type="transmembrane region" description="Helical" evidence="7">
    <location>
        <begin position="368"/>
        <end position="387"/>
    </location>
</feature>
<keyword evidence="9" id="KW-0614">Plasmid</keyword>
<dbReference type="PROSITE" id="PS50850">
    <property type="entry name" value="MFS"/>
    <property type="match status" value="1"/>
</dbReference>
<feature type="transmembrane region" description="Helical" evidence="7">
    <location>
        <begin position="272"/>
        <end position="295"/>
    </location>
</feature>